<sequence length="651" mass="73438">MAPSPDILPPSLGDLPVELVLEITKSIALSDKYHLMCTCRGMYTLLRNIIYDDDASSSEPRALRWACANGFVDIINEILDKGVSVDHIFSENACRLTTGPEDFLTNRDHAVTPLITAVAFRQLEAVKVLLRRGADVNFVPGEHQSETSWIYDPLVDNADQWNLENLLAYDEPMSFSFYPPIYWAVNPLLRCVRPAALDQDRLTEEIVRTLIAYKPAMNQMETSHSRFMQPLALAVANRFAPISIVRILQDAGAQAVRELNEGRQLSLTPVVMRRPPTTPFHYFVMSRLYYPSRQEHRNKFLESTDEEKLSLLLSKATPRDFDMMFEEGLIQLLMSPPTPVMIDIIVTFLLHVPLAFLRHPGDHPYHPLIAAIKEFPKNARCIEEHEGWNLTDLCEGYMKLFSILIPMPLDRPDKRWGHTALTALCSDTYPEEVPIEDFINLFISKGARLNDKDSRGDTALFYAATHASTRIAACLFSHASFHDLSRQYDPGYIMNVACVAKRNGTGSNTRAGFVDLLLKSGAEVNSPDENGSCIMPVLCACYMGDADLLRVLVEHGTDLKLATRDAKPSLLALALHKLRYRRLHTQHEDEPDDSESDIDEPDNESVTEVVEILLEHGVTWAPGEQMEILQNLQNGDRTFPEELLVLLRESP</sequence>
<gene>
    <name evidence="1" type="ORF">O1611_g441</name>
</gene>
<comment type="caution">
    <text evidence="1">The sequence shown here is derived from an EMBL/GenBank/DDBJ whole genome shotgun (WGS) entry which is preliminary data.</text>
</comment>
<evidence type="ECO:0000313" key="1">
    <source>
        <dbReference type="EMBL" id="KAJ8133177.1"/>
    </source>
</evidence>
<reference evidence="1" key="1">
    <citation type="submission" date="2022-12" db="EMBL/GenBank/DDBJ databases">
        <title>Genome Sequence of Lasiodiplodia mahajangana.</title>
        <authorList>
            <person name="Buettner E."/>
        </authorList>
    </citation>
    <scope>NUCLEOTIDE SEQUENCE</scope>
    <source>
        <strain evidence="1">VT137</strain>
    </source>
</reference>
<name>A0ACC2K065_9PEZI</name>
<accession>A0ACC2K065</accession>
<keyword evidence="2" id="KW-1185">Reference proteome</keyword>
<dbReference type="Proteomes" id="UP001153332">
    <property type="component" value="Unassembled WGS sequence"/>
</dbReference>
<protein>
    <submittedName>
        <fullName evidence="1">Uncharacterized protein</fullName>
    </submittedName>
</protein>
<evidence type="ECO:0000313" key="2">
    <source>
        <dbReference type="Proteomes" id="UP001153332"/>
    </source>
</evidence>
<proteinExistence type="predicted"/>
<organism evidence="1 2">
    <name type="scientific">Lasiodiplodia mahajangana</name>
    <dbReference type="NCBI Taxonomy" id="1108764"/>
    <lineage>
        <taxon>Eukaryota</taxon>
        <taxon>Fungi</taxon>
        <taxon>Dikarya</taxon>
        <taxon>Ascomycota</taxon>
        <taxon>Pezizomycotina</taxon>
        <taxon>Dothideomycetes</taxon>
        <taxon>Dothideomycetes incertae sedis</taxon>
        <taxon>Botryosphaeriales</taxon>
        <taxon>Botryosphaeriaceae</taxon>
        <taxon>Lasiodiplodia</taxon>
    </lineage>
</organism>
<dbReference type="EMBL" id="JAPUUL010000037">
    <property type="protein sequence ID" value="KAJ8133177.1"/>
    <property type="molecule type" value="Genomic_DNA"/>
</dbReference>